<accession>A0AAV4X4C4</accession>
<dbReference type="EMBL" id="BPLR01017083">
    <property type="protein sequence ID" value="GIY88623.1"/>
    <property type="molecule type" value="Genomic_DNA"/>
</dbReference>
<name>A0AAV4X4C4_CAEEX</name>
<evidence type="ECO:0000313" key="2">
    <source>
        <dbReference type="EMBL" id="GIY88623.1"/>
    </source>
</evidence>
<proteinExistence type="predicted"/>
<organism evidence="2 3">
    <name type="scientific">Caerostris extrusa</name>
    <name type="common">Bark spider</name>
    <name type="synonym">Caerostris bankana</name>
    <dbReference type="NCBI Taxonomy" id="172846"/>
    <lineage>
        <taxon>Eukaryota</taxon>
        <taxon>Metazoa</taxon>
        <taxon>Ecdysozoa</taxon>
        <taxon>Arthropoda</taxon>
        <taxon>Chelicerata</taxon>
        <taxon>Arachnida</taxon>
        <taxon>Araneae</taxon>
        <taxon>Araneomorphae</taxon>
        <taxon>Entelegynae</taxon>
        <taxon>Araneoidea</taxon>
        <taxon>Araneidae</taxon>
        <taxon>Caerostris</taxon>
    </lineage>
</organism>
<evidence type="ECO:0000256" key="1">
    <source>
        <dbReference type="SAM" id="MobiDB-lite"/>
    </source>
</evidence>
<keyword evidence="3" id="KW-1185">Reference proteome</keyword>
<dbReference type="Proteomes" id="UP001054945">
    <property type="component" value="Unassembled WGS sequence"/>
</dbReference>
<dbReference type="AlphaFoldDB" id="A0AAV4X4C4"/>
<sequence length="94" mass="10592">MATDGRLPFAQNHEVGFNVVRESRAKFRSTPLPTAQGQELPSLLNGINEHPRTIHKKKVRRREGVNEKGQDMCSASRSVAGALHYSEERSCQKY</sequence>
<reference evidence="2 3" key="1">
    <citation type="submission" date="2021-06" db="EMBL/GenBank/DDBJ databases">
        <title>Caerostris extrusa draft genome.</title>
        <authorList>
            <person name="Kono N."/>
            <person name="Arakawa K."/>
        </authorList>
    </citation>
    <scope>NUCLEOTIDE SEQUENCE [LARGE SCALE GENOMIC DNA]</scope>
</reference>
<evidence type="ECO:0000313" key="3">
    <source>
        <dbReference type="Proteomes" id="UP001054945"/>
    </source>
</evidence>
<comment type="caution">
    <text evidence="2">The sequence shown here is derived from an EMBL/GenBank/DDBJ whole genome shotgun (WGS) entry which is preliminary data.</text>
</comment>
<feature type="region of interest" description="Disordered" evidence="1">
    <location>
        <begin position="55"/>
        <end position="76"/>
    </location>
</feature>
<protein>
    <submittedName>
        <fullName evidence="2">Uncharacterized protein</fullName>
    </submittedName>
</protein>
<gene>
    <name evidence="2" type="ORF">CEXT_590611</name>
</gene>